<reference evidence="3" key="2">
    <citation type="submission" date="2018-10" db="UniProtKB">
        <authorList>
            <consortium name="EnsemblPlants"/>
        </authorList>
    </citation>
    <scope>IDENTIFICATION</scope>
</reference>
<dbReference type="EnsemblPlants" id="TraesCS5B02G510300.1">
    <property type="protein sequence ID" value="TraesCS5B02G510300.1.cds1"/>
    <property type="gene ID" value="TraesCS5B02G510300"/>
</dbReference>
<gene>
    <name evidence="3" type="primary">LOC123115255</name>
</gene>
<accession>A0A3B6LX62</accession>
<organism evidence="3">
    <name type="scientific">Triticum aestivum</name>
    <name type="common">Wheat</name>
    <dbReference type="NCBI Taxonomy" id="4565"/>
    <lineage>
        <taxon>Eukaryota</taxon>
        <taxon>Viridiplantae</taxon>
        <taxon>Streptophyta</taxon>
        <taxon>Embryophyta</taxon>
        <taxon>Tracheophyta</taxon>
        <taxon>Spermatophyta</taxon>
        <taxon>Magnoliopsida</taxon>
        <taxon>Liliopsida</taxon>
        <taxon>Poales</taxon>
        <taxon>Poaceae</taxon>
        <taxon>BOP clade</taxon>
        <taxon>Pooideae</taxon>
        <taxon>Triticodae</taxon>
        <taxon>Triticeae</taxon>
        <taxon>Triticinae</taxon>
        <taxon>Triticum</taxon>
    </lineage>
</organism>
<evidence type="ECO:0000313" key="3">
    <source>
        <dbReference type="EnsemblPlants" id="TraesCS5B02G510300.1.cds1"/>
    </source>
</evidence>
<reference evidence="3" key="1">
    <citation type="submission" date="2018-08" db="EMBL/GenBank/DDBJ databases">
        <authorList>
            <person name="Rossello M."/>
        </authorList>
    </citation>
    <scope>NUCLEOTIDE SEQUENCE [LARGE SCALE GENOMIC DNA]</scope>
    <source>
        <strain evidence="3">cv. Chinese Spring</strain>
    </source>
</reference>
<sequence>MVVRPVDEPRRNYKLITILQMYRSSSPQTTNPNPATTMASAPPPQRRRASPPAIPDELVEEILLRLPPDDPACLLRASLVCKAWGGIVSHPVFRRRLHELYLAPPVLGFLHGWEDEEVPHFVHTTASPFSLAAPDWRSWRAVDCRHGRALFLSKRNHTCTWELLLWEPITGAQQRIPVPAAFNGRWPTAAVFCAVDGCDHHDCLGGPFRVVFVFVVDNEDVDYDDNVISAGVYSSETGTWGELTSMYSEFMMFFEKYSSLLVGRSLLYFMSDAGLILEYDLVRHGLTVFDTPDCQPGYKSDCGSSSSDDNRFKLMLAEDGGLGVSEESGLRLKLWTRKATTDAPWVVNCIFCLENLLPASDLLVPGINYRVTVLGFTEEAQVIFVDTIDSLFTIDLQLGLVTEVPDDRGFSNLIPVVGFYTPVPRRKNQNLLALKPCEAASGEGGENSSSDTSAV</sequence>
<name>A0A3B6LX62_WHEAT</name>
<dbReference type="PANTHER" id="PTHR32133:SF395">
    <property type="entry name" value="F-BOX DOMAIN-CONTAINING PROTEIN"/>
    <property type="match status" value="1"/>
</dbReference>
<dbReference type="AlphaFoldDB" id="A0A3B6LX62"/>
<feature type="compositionally biased region" description="Polar residues" evidence="1">
    <location>
        <begin position="24"/>
        <end position="38"/>
    </location>
</feature>
<dbReference type="Gramene" id="TraesCS5B03G1238400.1">
    <property type="protein sequence ID" value="TraesCS5B03G1238400.1.CDS1"/>
    <property type="gene ID" value="TraesCS5B03G1238400"/>
</dbReference>
<dbReference type="Pfam" id="PF00646">
    <property type="entry name" value="F-box"/>
    <property type="match status" value="1"/>
</dbReference>
<dbReference type="Gramene" id="TraesRN5B0101206000.1">
    <property type="protein sequence ID" value="TraesRN5B0101206000.1"/>
    <property type="gene ID" value="TraesRN5B0101206000"/>
</dbReference>
<dbReference type="Proteomes" id="UP000019116">
    <property type="component" value="Chromosome 5B"/>
</dbReference>
<dbReference type="SUPFAM" id="SSF81383">
    <property type="entry name" value="F-box domain"/>
    <property type="match status" value="1"/>
</dbReference>
<dbReference type="Gramene" id="TraesCS5B02G510300.1">
    <property type="protein sequence ID" value="TraesCS5B02G510300.1.cds1"/>
    <property type="gene ID" value="TraesCS5B02G510300"/>
</dbReference>
<dbReference type="PANTHER" id="PTHR32133">
    <property type="entry name" value="OS07G0120400 PROTEIN"/>
    <property type="match status" value="1"/>
</dbReference>
<evidence type="ECO:0000259" key="2">
    <source>
        <dbReference type="SMART" id="SM00256"/>
    </source>
</evidence>
<evidence type="ECO:0000313" key="4">
    <source>
        <dbReference type="Proteomes" id="UP000019116"/>
    </source>
</evidence>
<dbReference type="Gene3D" id="1.20.1280.50">
    <property type="match status" value="1"/>
</dbReference>
<dbReference type="OrthoDB" id="690324at2759"/>
<keyword evidence="4" id="KW-1185">Reference proteome</keyword>
<feature type="region of interest" description="Disordered" evidence="1">
    <location>
        <begin position="24"/>
        <end position="51"/>
    </location>
</feature>
<feature type="domain" description="F-box" evidence="2">
    <location>
        <begin position="54"/>
        <end position="97"/>
    </location>
</feature>
<dbReference type="InterPro" id="IPR001810">
    <property type="entry name" value="F-box_dom"/>
</dbReference>
<evidence type="ECO:0000256" key="1">
    <source>
        <dbReference type="SAM" id="MobiDB-lite"/>
    </source>
</evidence>
<protein>
    <recommendedName>
        <fullName evidence="2">F-box domain-containing protein</fullName>
    </recommendedName>
</protein>
<dbReference type="SMART" id="SM00256">
    <property type="entry name" value="FBOX"/>
    <property type="match status" value="1"/>
</dbReference>
<proteinExistence type="predicted"/>
<dbReference type="InterPro" id="IPR036047">
    <property type="entry name" value="F-box-like_dom_sf"/>
</dbReference>